<dbReference type="OrthoDB" id="952827at2"/>
<proteinExistence type="predicted"/>
<dbReference type="GO" id="GO:0016740">
    <property type="term" value="F:transferase activity"/>
    <property type="evidence" value="ECO:0007669"/>
    <property type="project" value="UniProtKB-KW"/>
</dbReference>
<dbReference type="SUPFAM" id="SSF53448">
    <property type="entry name" value="Nucleotide-diphospho-sugar transferases"/>
    <property type="match status" value="1"/>
</dbReference>
<dbReference type="InterPro" id="IPR029044">
    <property type="entry name" value="Nucleotide-diphossugar_trans"/>
</dbReference>
<accession>A0A552UV93</accession>
<dbReference type="InterPro" id="IPR001173">
    <property type="entry name" value="Glyco_trans_2-like"/>
</dbReference>
<dbReference type="PANTHER" id="PTHR10859:SF91">
    <property type="entry name" value="DOLICHYL-PHOSPHATE BETA-GLUCOSYLTRANSFERASE"/>
    <property type="match status" value="1"/>
</dbReference>
<gene>
    <name evidence="2" type="ORF">FMM05_18365</name>
</gene>
<keyword evidence="2" id="KW-0808">Transferase</keyword>
<evidence type="ECO:0000313" key="3">
    <source>
        <dbReference type="Proteomes" id="UP000320643"/>
    </source>
</evidence>
<keyword evidence="3" id="KW-1185">Reference proteome</keyword>
<dbReference type="EMBL" id="VJVZ01000014">
    <property type="protein sequence ID" value="TRW22153.1"/>
    <property type="molecule type" value="Genomic_DNA"/>
</dbReference>
<organism evidence="2 3">
    <name type="scientific">Flavobacterium zepuense</name>
    <dbReference type="NCBI Taxonomy" id="2593302"/>
    <lineage>
        <taxon>Bacteria</taxon>
        <taxon>Pseudomonadati</taxon>
        <taxon>Bacteroidota</taxon>
        <taxon>Flavobacteriia</taxon>
        <taxon>Flavobacteriales</taxon>
        <taxon>Flavobacteriaceae</taxon>
        <taxon>Flavobacterium</taxon>
    </lineage>
</organism>
<evidence type="ECO:0000259" key="1">
    <source>
        <dbReference type="Pfam" id="PF00535"/>
    </source>
</evidence>
<dbReference type="GO" id="GO:0006487">
    <property type="term" value="P:protein N-linked glycosylation"/>
    <property type="evidence" value="ECO:0007669"/>
    <property type="project" value="TreeGrafter"/>
</dbReference>
<evidence type="ECO:0000313" key="2">
    <source>
        <dbReference type="EMBL" id="TRW22153.1"/>
    </source>
</evidence>
<dbReference type="Proteomes" id="UP000320643">
    <property type="component" value="Unassembled WGS sequence"/>
</dbReference>
<name>A0A552UV93_9FLAO</name>
<protein>
    <submittedName>
        <fullName evidence="2">Glycosyltransferase</fullName>
    </submittedName>
</protein>
<dbReference type="Gene3D" id="3.90.550.10">
    <property type="entry name" value="Spore Coat Polysaccharide Biosynthesis Protein SpsA, Chain A"/>
    <property type="match status" value="1"/>
</dbReference>
<sequence length="238" mass="26985">MLMQKVAIIIPCYNEEKRIEQDKIAALLQHATADVYLCNDGSTDGTTAVLNSIAAQHPGRCFVIDYKKNSGKANTIYNSVNTLLANSGYTHIGYFDADFSTPAQEAIRMLQWIDKKPQNFIIGSRVLLLNSDIKRKTYRHIIGRFIVTIVNLKFKLGIYDTQCGAKIFPAHIAAVAFSKPFNTSWLFDIELFIRLQKSGLLKLGKELPLKEWKDVDGSKLGWKTSFKILKEIYTLYKL</sequence>
<dbReference type="AlphaFoldDB" id="A0A552UV93"/>
<reference evidence="2 3" key="1">
    <citation type="submission" date="2019-07" db="EMBL/GenBank/DDBJ databases">
        <title>Flavobacterium sp. nov., isolated from glacier ice.</title>
        <authorList>
            <person name="Liu Q."/>
            <person name="Xin Y.-H."/>
        </authorList>
    </citation>
    <scope>NUCLEOTIDE SEQUENCE [LARGE SCALE GENOMIC DNA]</scope>
    <source>
        <strain evidence="2 3">ZT4R6</strain>
    </source>
</reference>
<dbReference type="Pfam" id="PF00535">
    <property type="entry name" value="Glycos_transf_2"/>
    <property type="match status" value="1"/>
</dbReference>
<dbReference type="PANTHER" id="PTHR10859">
    <property type="entry name" value="GLYCOSYL TRANSFERASE"/>
    <property type="match status" value="1"/>
</dbReference>
<feature type="domain" description="Glycosyltransferase 2-like" evidence="1">
    <location>
        <begin position="8"/>
        <end position="140"/>
    </location>
</feature>
<comment type="caution">
    <text evidence="2">The sequence shown here is derived from an EMBL/GenBank/DDBJ whole genome shotgun (WGS) entry which is preliminary data.</text>
</comment>